<dbReference type="AlphaFoldDB" id="A0A558BYX6"/>
<dbReference type="OrthoDB" id="794676at2"/>
<dbReference type="Pfam" id="PF14730">
    <property type="entry name" value="DUF4468"/>
    <property type="match status" value="1"/>
</dbReference>
<dbReference type="EMBL" id="VMRJ01000002">
    <property type="protein sequence ID" value="TVT41720.1"/>
    <property type="molecule type" value="Genomic_DNA"/>
</dbReference>
<evidence type="ECO:0000259" key="2">
    <source>
        <dbReference type="Pfam" id="PF14730"/>
    </source>
</evidence>
<dbReference type="Proteomes" id="UP000317624">
    <property type="component" value="Unassembled WGS sequence"/>
</dbReference>
<name>A0A558BYX6_9BACT</name>
<accession>A0A558BYX6</accession>
<dbReference type="RefSeq" id="WP_144846963.1">
    <property type="nucleotide sequence ID" value="NZ_VMRJ01000002.1"/>
</dbReference>
<dbReference type="Gene3D" id="3.30.530.80">
    <property type="match status" value="1"/>
</dbReference>
<comment type="caution">
    <text evidence="3">The sequence shown here is derived from an EMBL/GenBank/DDBJ whole genome shotgun (WGS) entry which is preliminary data.</text>
</comment>
<protein>
    <submittedName>
        <fullName evidence="3">DUF4468 domain-containing protein</fullName>
    </submittedName>
</protein>
<proteinExistence type="predicted"/>
<organism evidence="3 4">
    <name type="scientific">Hymenobacter setariae</name>
    <dbReference type="NCBI Taxonomy" id="2594794"/>
    <lineage>
        <taxon>Bacteria</taxon>
        <taxon>Pseudomonadati</taxon>
        <taxon>Bacteroidota</taxon>
        <taxon>Cytophagia</taxon>
        <taxon>Cytophagales</taxon>
        <taxon>Hymenobacteraceae</taxon>
        <taxon>Hymenobacter</taxon>
    </lineage>
</organism>
<gene>
    <name evidence="3" type="ORF">FNT36_09855</name>
</gene>
<dbReference type="InterPro" id="IPR027823">
    <property type="entry name" value="DUF4468"/>
</dbReference>
<feature type="domain" description="DUF4468" evidence="2">
    <location>
        <begin position="32"/>
        <end position="115"/>
    </location>
</feature>
<evidence type="ECO:0000313" key="4">
    <source>
        <dbReference type="Proteomes" id="UP000317624"/>
    </source>
</evidence>
<evidence type="ECO:0000313" key="3">
    <source>
        <dbReference type="EMBL" id="TVT41720.1"/>
    </source>
</evidence>
<feature type="signal peptide" evidence="1">
    <location>
        <begin position="1"/>
        <end position="19"/>
    </location>
</feature>
<feature type="chain" id="PRO_5035210989" evidence="1">
    <location>
        <begin position="20"/>
        <end position="187"/>
    </location>
</feature>
<sequence length="187" mass="21224">MRLLLALLCVLLAALPGRSQELPLDNQGKVSFYEVVRADSLRAGTLYTHAKHWLHQYGYTLSTTDSVAGRLVATQALAMYDRGYLTKKLHGKVRYQLTLEVKDGRYRVQCDDFVFDYYHEDRAYRLVPTGKAKPLEESLAAGWQKLWQHHRHDTLVGITALQAELKTAMLTVPKPTALPSPTRSANW</sequence>
<reference evidence="3 4" key="1">
    <citation type="submission" date="2019-07" db="EMBL/GenBank/DDBJ databases">
        <title>Hymenobacter sp. straun FUR1 Genome sequencing and assembly.</title>
        <authorList>
            <person name="Chhetri G."/>
        </authorList>
    </citation>
    <scope>NUCLEOTIDE SEQUENCE [LARGE SCALE GENOMIC DNA]</scope>
    <source>
        <strain evidence="3 4">Fur1</strain>
    </source>
</reference>
<keyword evidence="1" id="KW-0732">Signal</keyword>
<keyword evidence="4" id="KW-1185">Reference proteome</keyword>
<evidence type="ECO:0000256" key="1">
    <source>
        <dbReference type="SAM" id="SignalP"/>
    </source>
</evidence>